<evidence type="ECO:0000313" key="2">
    <source>
        <dbReference type="EMBL" id="KAA1372983.1"/>
    </source>
</evidence>
<sequence>MALVTFKNLCLDANDVSSMSGFWSRALRLPVEPLEGGEAVLRGDVEARSVWINLVPEAREVKNRVHLDLVAESLDEFAGLDQLTEPGEFAWETYTDPEGNLFCVFTGSERDPGLKDVVVDSVDPRSIASWWADVLGGSIGHPEGYSHVDDIPGAPVESFDFVPVLEPKTVKNRLHWDVTLLPGATVDDLISRGATVLALPGDGHAWTVMSDPEGNEFCVFEPR</sequence>
<dbReference type="EMBL" id="SDPP02000006">
    <property type="protein sequence ID" value="KAA1372983.1"/>
    <property type="molecule type" value="Genomic_DNA"/>
</dbReference>
<dbReference type="InterPro" id="IPR029068">
    <property type="entry name" value="Glyas_Bleomycin-R_OHBP_Dase"/>
</dbReference>
<dbReference type="PANTHER" id="PTHR35908">
    <property type="entry name" value="HYPOTHETICAL FUSION PROTEIN"/>
    <property type="match status" value="1"/>
</dbReference>
<dbReference type="Proteomes" id="UP001515100">
    <property type="component" value="Unassembled WGS sequence"/>
</dbReference>
<dbReference type="RefSeq" id="WP_129185307.1">
    <property type="nucleotide sequence ID" value="NZ_JAGIOG010000001.1"/>
</dbReference>
<name>A0A641AID3_9ACTN</name>
<keyword evidence="3" id="KW-1185">Reference proteome</keyword>
<organism evidence="2 3">
    <name type="scientific">Aeromicrobium fastidiosum</name>
    <dbReference type="NCBI Taxonomy" id="52699"/>
    <lineage>
        <taxon>Bacteria</taxon>
        <taxon>Bacillati</taxon>
        <taxon>Actinomycetota</taxon>
        <taxon>Actinomycetes</taxon>
        <taxon>Propionibacteriales</taxon>
        <taxon>Nocardioidaceae</taxon>
        <taxon>Aeromicrobium</taxon>
    </lineage>
</organism>
<feature type="domain" description="Glyoxalase-like" evidence="1">
    <location>
        <begin position="117"/>
        <end position="220"/>
    </location>
</feature>
<dbReference type="InterPro" id="IPR041581">
    <property type="entry name" value="Glyoxalase_6"/>
</dbReference>
<evidence type="ECO:0000313" key="3">
    <source>
        <dbReference type="Proteomes" id="UP001515100"/>
    </source>
</evidence>
<gene>
    <name evidence="2" type="ORF">ESP62_017990</name>
</gene>
<protein>
    <submittedName>
        <fullName evidence="2">VOC family protein</fullName>
    </submittedName>
</protein>
<dbReference type="PANTHER" id="PTHR35908:SF1">
    <property type="entry name" value="CONSERVED PROTEIN"/>
    <property type="match status" value="1"/>
</dbReference>
<comment type="caution">
    <text evidence="2">The sequence shown here is derived from an EMBL/GenBank/DDBJ whole genome shotgun (WGS) entry which is preliminary data.</text>
</comment>
<feature type="domain" description="Glyoxalase-like" evidence="1">
    <location>
        <begin position="9"/>
        <end position="105"/>
    </location>
</feature>
<dbReference type="Pfam" id="PF18029">
    <property type="entry name" value="Glyoxalase_6"/>
    <property type="match status" value="2"/>
</dbReference>
<dbReference type="Gene3D" id="3.10.180.10">
    <property type="entry name" value="2,3-Dihydroxybiphenyl 1,2-Dioxygenase, domain 1"/>
    <property type="match status" value="2"/>
</dbReference>
<accession>A0A641AID3</accession>
<dbReference type="SUPFAM" id="SSF54593">
    <property type="entry name" value="Glyoxalase/Bleomycin resistance protein/Dihydroxybiphenyl dioxygenase"/>
    <property type="match status" value="2"/>
</dbReference>
<reference evidence="2" key="1">
    <citation type="submission" date="2019-09" db="EMBL/GenBank/DDBJ databases">
        <authorList>
            <person name="Li J."/>
        </authorList>
    </citation>
    <scope>NUCLEOTIDE SEQUENCE [LARGE SCALE GENOMIC DNA]</scope>
    <source>
        <strain evidence="2">NRBC 14897</strain>
    </source>
</reference>
<dbReference type="AlphaFoldDB" id="A0A641AID3"/>
<dbReference type="OrthoDB" id="3212826at2"/>
<proteinExistence type="predicted"/>
<evidence type="ECO:0000259" key="1">
    <source>
        <dbReference type="Pfam" id="PF18029"/>
    </source>
</evidence>